<organism evidence="1 2">
    <name type="scientific">Aliiroseovarius pelagivivens</name>
    <dbReference type="NCBI Taxonomy" id="1639690"/>
    <lineage>
        <taxon>Bacteria</taxon>
        <taxon>Pseudomonadati</taxon>
        <taxon>Pseudomonadota</taxon>
        <taxon>Alphaproteobacteria</taxon>
        <taxon>Rhodobacterales</taxon>
        <taxon>Paracoccaceae</taxon>
        <taxon>Aliiroseovarius</taxon>
    </lineage>
</organism>
<name>A0A2R8ATE7_9RHOB</name>
<dbReference type="OrthoDB" id="7858327at2"/>
<gene>
    <name evidence="1" type="ORF">ALP8811_03070</name>
</gene>
<evidence type="ECO:0000313" key="2">
    <source>
        <dbReference type="Proteomes" id="UP000244911"/>
    </source>
</evidence>
<dbReference type="AlphaFoldDB" id="A0A2R8ATE7"/>
<protein>
    <submittedName>
        <fullName evidence="1">Uncharacterized protein</fullName>
    </submittedName>
</protein>
<accession>A0A2R8ATE7</accession>
<dbReference type="EMBL" id="OMOI01000002">
    <property type="protein sequence ID" value="SPF79134.1"/>
    <property type="molecule type" value="Genomic_DNA"/>
</dbReference>
<evidence type="ECO:0000313" key="1">
    <source>
        <dbReference type="EMBL" id="SPF79134.1"/>
    </source>
</evidence>
<dbReference type="Proteomes" id="UP000244911">
    <property type="component" value="Unassembled WGS sequence"/>
</dbReference>
<keyword evidence="2" id="KW-1185">Reference proteome</keyword>
<sequence>MKFIFAGAIATFVGVAPAFSECLDLSNQSAFSLTRNDPYLKVSNEMAEDGTVTETKVITRDGVTEQSTTEYWNGVIAIDRKSSRSHIHIEISEDAKSANLMAAGKEYSFPISILVNDNVVDEGSLTIQTIKKTNVSIGECKYSVMVIRKSMQRNNGTPINSESLVSVDAGVLLGNVVMNPDWKPVSGVFFDEVTVD</sequence>
<dbReference type="RefSeq" id="WP_108858099.1">
    <property type="nucleotide sequence ID" value="NZ_OMOI01000002.1"/>
</dbReference>
<proteinExistence type="predicted"/>
<reference evidence="1 2" key="1">
    <citation type="submission" date="2018-03" db="EMBL/GenBank/DDBJ databases">
        <authorList>
            <person name="Keele B.F."/>
        </authorList>
    </citation>
    <scope>NUCLEOTIDE SEQUENCE [LARGE SCALE GENOMIC DNA]</scope>
    <source>
        <strain evidence="1 2">CECT 8811</strain>
    </source>
</reference>